<proteinExistence type="predicted"/>
<keyword evidence="1 4" id="KW-0349">Heme</keyword>
<accession>A0ABQ2EEM1</accession>
<dbReference type="InterPro" id="IPR036909">
    <property type="entry name" value="Cyt_c-like_dom_sf"/>
</dbReference>
<keyword evidence="8" id="KW-1185">Reference proteome</keyword>
<dbReference type="InterPro" id="IPR003468">
    <property type="entry name" value="Cyt_c_oxidase_monohaem-su/FixO"/>
</dbReference>
<dbReference type="EMBL" id="BMME01000001">
    <property type="protein sequence ID" value="GGK05771.1"/>
    <property type="molecule type" value="Genomic_DNA"/>
</dbReference>
<keyword evidence="5" id="KW-1133">Transmembrane helix</keyword>
<dbReference type="Pfam" id="PF02433">
    <property type="entry name" value="FixO"/>
    <property type="match status" value="1"/>
</dbReference>
<keyword evidence="3 4" id="KW-0408">Iron</keyword>
<dbReference type="NCBIfam" id="TIGR00781">
    <property type="entry name" value="ccoO"/>
    <property type="match status" value="1"/>
</dbReference>
<dbReference type="RefSeq" id="WP_132984729.1">
    <property type="nucleotide sequence ID" value="NZ_BMME01000001.1"/>
</dbReference>
<dbReference type="SUPFAM" id="SSF46626">
    <property type="entry name" value="Cytochrome c"/>
    <property type="match status" value="1"/>
</dbReference>
<keyword evidence="5" id="KW-0812">Transmembrane</keyword>
<dbReference type="InterPro" id="IPR009056">
    <property type="entry name" value="Cyt_c-like_dom"/>
</dbReference>
<evidence type="ECO:0000256" key="2">
    <source>
        <dbReference type="ARBA" id="ARBA00022723"/>
    </source>
</evidence>
<feature type="domain" description="Cytochrome c" evidence="6">
    <location>
        <begin position="61"/>
        <end position="193"/>
    </location>
</feature>
<evidence type="ECO:0000313" key="7">
    <source>
        <dbReference type="EMBL" id="GGK05771.1"/>
    </source>
</evidence>
<dbReference type="PROSITE" id="PS51007">
    <property type="entry name" value="CYTC"/>
    <property type="match status" value="1"/>
</dbReference>
<reference evidence="8" key="1">
    <citation type="journal article" date="2019" name="Int. J. Syst. Evol. Microbiol.">
        <title>The Global Catalogue of Microorganisms (GCM) 10K type strain sequencing project: providing services to taxonomists for standard genome sequencing and annotation.</title>
        <authorList>
            <consortium name="The Broad Institute Genomics Platform"/>
            <consortium name="The Broad Institute Genome Sequencing Center for Infectious Disease"/>
            <person name="Wu L."/>
            <person name="Ma J."/>
        </authorList>
    </citation>
    <scope>NUCLEOTIDE SEQUENCE [LARGE SCALE GENOMIC DNA]</scope>
    <source>
        <strain evidence="8">CGMCC 1.8985</strain>
    </source>
</reference>
<name>A0ABQ2EEM1_9GAMM</name>
<keyword evidence="5" id="KW-0472">Membrane</keyword>
<gene>
    <name evidence="7" type="ORF">GCM10011394_13650</name>
</gene>
<evidence type="ECO:0000256" key="1">
    <source>
        <dbReference type="ARBA" id="ARBA00022617"/>
    </source>
</evidence>
<evidence type="ECO:0000313" key="8">
    <source>
        <dbReference type="Proteomes" id="UP000599009"/>
    </source>
</evidence>
<evidence type="ECO:0000256" key="3">
    <source>
        <dbReference type="ARBA" id="ARBA00023004"/>
    </source>
</evidence>
<feature type="transmembrane region" description="Helical" evidence="5">
    <location>
        <begin position="21"/>
        <end position="45"/>
    </location>
</feature>
<dbReference type="Proteomes" id="UP000599009">
    <property type="component" value="Unassembled WGS sequence"/>
</dbReference>
<dbReference type="NCBIfam" id="NF011055">
    <property type="entry name" value="PRK14487.1"/>
    <property type="match status" value="1"/>
</dbReference>
<evidence type="ECO:0000259" key="6">
    <source>
        <dbReference type="PROSITE" id="PS51007"/>
    </source>
</evidence>
<sequence>MSEQNKIPPPPNAHEKIEKNVGLLIGLVAIAVSFGGLAEIVPLMYQAEAIEPLPGVEPYPALELAGRDIYVREGCANCHTQMIRTLRFESERYGHYSLAGESVYDRPHLWGSKRTGPDLARVGGRYSDDWHRVHLIDPRAVVPESNMPSFPWLADTPVDGRAVSRNMRQLQRLGDPYSDEEIADAAGVVAGRTELDAVVAYLQGLGLHAPTVGAAATTSMEAAQ</sequence>
<protein>
    <submittedName>
        <fullName evidence="7">Cytochrome-c oxidase, cbb3-type subunit II</fullName>
    </submittedName>
</protein>
<evidence type="ECO:0000256" key="4">
    <source>
        <dbReference type="PROSITE-ProRule" id="PRU00433"/>
    </source>
</evidence>
<keyword evidence="2 4" id="KW-0479">Metal-binding</keyword>
<dbReference type="Gene3D" id="1.10.760.10">
    <property type="entry name" value="Cytochrome c-like domain"/>
    <property type="match status" value="1"/>
</dbReference>
<evidence type="ECO:0000256" key="5">
    <source>
        <dbReference type="SAM" id="Phobius"/>
    </source>
</evidence>
<organism evidence="7 8">
    <name type="scientific">Luteimonas terricola</name>
    <dbReference type="NCBI Taxonomy" id="645597"/>
    <lineage>
        <taxon>Bacteria</taxon>
        <taxon>Pseudomonadati</taxon>
        <taxon>Pseudomonadota</taxon>
        <taxon>Gammaproteobacteria</taxon>
        <taxon>Lysobacterales</taxon>
        <taxon>Lysobacteraceae</taxon>
        <taxon>Luteimonas</taxon>
    </lineage>
</organism>
<comment type="caution">
    <text evidence="7">The sequence shown here is derived from an EMBL/GenBank/DDBJ whole genome shotgun (WGS) entry which is preliminary data.</text>
</comment>
<dbReference type="Gene3D" id="6.10.250.2250">
    <property type="match status" value="1"/>
</dbReference>